<reference evidence="2 3" key="1">
    <citation type="submission" date="2016-01" db="EMBL/GenBank/DDBJ databases">
        <authorList>
            <person name="Oliw E.H."/>
        </authorList>
    </citation>
    <scope>NUCLEOTIDE SEQUENCE [LARGE SCALE GENOMIC DNA]</scope>
    <source>
        <strain evidence="2">LMG 27134</strain>
    </source>
</reference>
<feature type="compositionally biased region" description="Basic and acidic residues" evidence="1">
    <location>
        <begin position="36"/>
        <end position="45"/>
    </location>
</feature>
<dbReference type="EMBL" id="FCOK02000093">
    <property type="protein sequence ID" value="SAL68639.1"/>
    <property type="molecule type" value="Genomic_DNA"/>
</dbReference>
<proteinExistence type="predicted"/>
<accession>A0A158JJJ3</accession>
<evidence type="ECO:0000313" key="3">
    <source>
        <dbReference type="Proteomes" id="UP000054683"/>
    </source>
</evidence>
<gene>
    <name evidence="2" type="ORF">AWB69_08064</name>
</gene>
<dbReference type="Proteomes" id="UP000054683">
    <property type="component" value="Unassembled WGS sequence"/>
</dbReference>
<evidence type="ECO:0000313" key="2">
    <source>
        <dbReference type="EMBL" id="SAL68639.1"/>
    </source>
</evidence>
<feature type="region of interest" description="Disordered" evidence="1">
    <location>
        <begin position="26"/>
        <end position="45"/>
    </location>
</feature>
<sequence>MICLLRCRWENHRYAARRAFRIGATATGGKPVGTRPGERNTGEIR</sequence>
<protein>
    <submittedName>
        <fullName evidence="2">Uncharacterized protein</fullName>
    </submittedName>
</protein>
<evidence type="ECO:0000256" key="1">
    <source>
        <dbReference type="SAM" id="MobiDB-lite"/>
    </source>
</evidence>
<organism evidence="2 3">
    <name type="scientific">Caballeronia udeis</name>
    <dbReference type="NCBI Taxonomy" id="1232866"/>
    <lineage>
        <taxon>Bacteria</taxon>
        <taxon>Pseudomonadati</taxon>
        <taxon>Pseudomonadota</taxon>
        <taxon>Betaproteobacteria</taxon>
        <taxon>Burkholderiales</taxon>
        <taxon>Burkholderiaceae</taxon>
        <taxon>Caballeronia</taxon>
    </lineage>
</organism>
<name>A0A158JJJ3_9BURK</name>
<dbReference type="AlphaFoldDB" id="A0A158JJJ3"/>